<evidence type="ECO:0000256" key="1">
    <source>
        <dbReference type="SAM" id="MobiDB-lite"/>
    </source>
</evidence>
<dbReference type="RefSeq" id="WP_207137893.1">
    <property type="nucleotide sequence ID" value="NZ_JAEKJZ010000001.1"/>
</dbReference>
<dbReference type="EMBL" id="JAEKJZ010000001">
    <property type="protein sequence ID" value="MBN9668728.1"/>
    <property type="molecule type" value="Genomic_DNA"/>
</dbReference>
<evidence type="ECO:0000313" key="3">
    <source>
        <dbReference type="Proteomes" id="UP000664096"/>
    </source>
</evidence>
<reference evidence="2" key="1">
    <citation type="submission" date="2020-12" db="EMBL/GenBank/DDBJ databases">
        <title>Oil enriched cultivation method for isolating marine PHA-producing bacteria.</title>
        <authorList>
            <person name="Zheng W."/>
            <person name="Yu S."/>
            <person name="Huang Y."/>
        </authorList>
    </citation>
    <scope>NUCLEOTIDE SEQUENCE</scope>
    <source>
        <strain evidence="2">SY-2-12</strain>
    </source>
</reference>
<comment type="caution">
    <text evidence="2">The sequence shown here is derived from an EMBL/GenBank/DDBJ whole genome shotgun (WGS) entry which is preliminary data.</text>
</comment>
<accession>A0A939IZZ6</accession>
<organism evidence="2 3">
    <name type="scientific">Roseibium aggregatum</name>
    <dbReference type="NCBI Taxonomy" id="187304"/>
    <lineage>
        <taxon>Bacteria</taxon>
        <taxon>Pseudomonadati</taxon>
        <taxon>Pseudomonadota</taxon>
        <taxon>Alphaproteobacteria</taxon>
        <taxon>Hyphomicrobiales</taxon>
        <taxon>Stappiaceae</taxon>
        <taxon>Roseibium</taxon>
    </lineage>
</organism>
<sequence length="89" mass="9691">MLSGRDWVLLTRPTDKRAAMAPRHDVCLPDFREGHEALSRQSFLRRGVTADEAAGVTACLPGERSGGMTGEIPQINGGLRHTREQAPLP</sequence>
<feature type="region of interest" description="Disordered" evidence="1">
    <location>
        <begin position="59"/>
        <end position="89"/>
    </location>
</feature>
<gene>
    <name evidence="2" type="ORF">JF539_00170</name>
</gene>
<protein>
    <submittedName>
        <fullName evidence="2">Uncharacterized protein</fullName>
    </submittedName>
</protein>
<dbReference type="Proteomes" id="UP000664096">
    <property type="component" value="Unassembled WGS sequence"/>
</dbReference>
<proteinExistence type="predicted"/>
<dbReference type="AlphaFoldDB" id="A0A939IZZ6"/>
<dbReference type="InterPro" id="IPR036291">
    <property type="entry name" value="NAD(P)-bd_dom_sf"/>
</dbReference>
<name>A0A939IZZ6_9HYPH</name>
<dbReference type="SUPFAM" id="SSF51735">
    <property type="entry name" value="NAD(P)-binding Rossmann-fold domains"/>
    <property type="match status" value="1"/>
</dbReference>
<evidence type="ECO:0000313" key="2">
    <source>
        <dbReference type="EMBL" id="MBN9668728.1"/>
    </source>
</evidence>